<proteinExistence type="predicted"/>
<dbReference type="InterPro" id="IPR051781">
    <property type="entry name" value="Metallo-dep_Hydrolase"/>
</dbReference>
<dbReference type="SUPFAM" id="SSF51338">
    <property type="entry name" value="Composite domain of metallo-dependent hydrolases"/>
    <property type="match status" value="1"/>
</dbReference>
<evidence type="ECO:0000259" key="2">
    <source>
        <dbReference type="Pfam" id="PF01979"/>
    </source>
</evidence>
<dbReference type="Pfam" id="PF01979">
    <property type="entry name" value="Amidohydro_1"/>
    <property type="match status" value="1"/>
</dbReference>
<gene>
    <name evidence="3" type="ORF">SAMN06265218_10982</name>
</gene>
<feature type="chain" id="PRO_5021943696" evidence="1">
    <location>
        <begin position="22"/>
        <end position="465"/>
    </location>
</feature>
<dbReference type="SUPFAM" id="SSF51556">
    <property type="entry name" value="Metallo-dependent hydrolases"/>
    <property type="match status" value="1"/>
</dbReference>
<dbReference type="Proteomes" id="UP000317593">
    <property type="component" value="Unassembled WGS sequence"/>
</dbReference>
<evidence type="ECO:0000256" key="1">
    <source>
        <dbReference type="SAM" id="SignalP"/>
    </source>
</evidence>
<dbReference type="PANTHER" id="PTHR43135">
    <property type="entry name" value="ALPHA-D-RIBOSE 1-METHYLPHOSPHONATE 5-TRIPHOSPHATE DIPHOSPHATASE"/>
    <property type="match status" value="1"/>
</dbReference>
<feature type="domain" description="Amidohydrolase-related" evidence="2">
    <location>
        <begin position="318"/>
        <end position="400"/>
    </location>
</feature>
<dbReference type="Gene3D" id="3.20.20.140">
    <property type="entry name" value="Metal-dependent hydrolases"/>
    <property type="match status" value="1"/>
</dbReference>
<dbReference type="InterPro" id="IPR032466">
    <property type="entry name" value="Metal_Hydrolase"/>
</dbReference>
<dbReference type="EMBL" id="FXTH01000009">
    <property type="protein sequence ID" value="SMO68646.1"/>
    <property type="molecule type" value="Genomic_DNA"/>
</dbReference>
<dbReference type="PANTHER" id="PTHR43135:SF3">
    <property type="entry name" value="ALPHA-D-RIBOSE 1-METHYLPHOSPHONATE 5-TRIPHOSPHATE DIPHOSPHATASE"/>
    <property type="match status" value="1"/>
</dbReference>
<dbReference type="InterPro" id="IPR011059">
    <property type="entry name" value="Metal-dep_hydrolase_composite"/>
</dbReference>
<organism evidence="3 4">
    <name type="scientific">Fodinibius sediminis</name>
    <dbReference type="NCBI Taxonomy" id="1214077"/>
    <lineage>
        <taxon>Bacteria</taxon>
        <taxon>Pseudomonadati</taxon>
        <taxon>Balneolota</taxon>
        <taxon>Balneolia</taxon>
        <taxon>Balneolales</taxon>
        <taxon>Balneolaceae</taxon>
        <taxon>Fodinibius</taxon>
    </lineage>
</organism>
<reference evidence="3 4" key="1">
    <citation type="submission" date="2017-05" db="EMBL/GenBank/DDBJ databases">
        <authorList>
            <person name="Varghese N."/>
            <person name="Submissions S."/>
        </authorList>
    </citation>
    <scope>NUCLEOTIDE SEQUENCE [LARGE SCALE GENOMIC DNA]</scope>
    <source>
        <strain evidence="3 4">DSM 21194</strain>
    </source>
</reference>
<dbReference type="AlphaFoldDB" id="A0A521DA98"/>
<accession>A0A521DA98</accession>
<keyword evidence="1" id="KW-0732">Signal</keyword>
<sequence>MTMKRIVLLFLGLCVSFSGYAQEKGSVLITNGTVLTITDGNKENTDVLIENGIITRIGKDIPAPKGIKTVDATGKYVMPGIIDAHSHIAAVDVNEWTHPVTAEVSMEESVNPNDINIYWALAGGVTSIHLMHGSANVIGGQNETLKLRYGSSMNDMRFKDAPRTIKFALGENPTRVHGQGFNVQPRTRMGVEQVIRNHFDAALDYRRDRQDYLDARDAYEKGERESPPVPVARNIRMETLVDIIEGEIRVHCHSYRSDEIMMLMRVFEDYGIKSYTFQHANEAFKIAPELRKNNAYTSVFSDWWAYKFEVYYSTAFNASILNANGVINSINSDSGELIRHLNHEAAKTVHYGETSKQDALKMITINPAIQLGIDEKVGSLEEGKHGDVAIWSGHPLSIYSVAEATFIDGQQYFDRSGDPDDMRLDPDPEGSFAEARKRWYEEHGRRGATCMEGAEIRFSKRGMQF</sequence>
<evidence type="ECO:0000313" key="3">
    <source>
        <dbReference type="EMBL" id="SMO68646.1"/>
    </source>
</evidence>
<evidence type="ECO:0000313" key="4">
    <source>
        <dbReference type="Proteomes" id="UP000317593"/>
    </source>
</evidence>
<protein>
    <submittedName>
        <fullName evidence="3">Imidazolonepropionase</fullName>
    </submittedName>
</protein>
<feature type="signal peptide" evidence="1">
    <location>
        <begin position="1"/>
        <end position="21"/>
    </location>
</feature>
<dbReference type="GO" id="GO:0016810">
    <property type="term" value="F:hydrolase activity, acting on carbon-nitrogen (but not peptide) bonds"/>
    <property type="evidence" value="ECO:0007669"/>
    <property type="project" value="InterPro"/>
</dbReference>
<keyword evidence="4" id="KW-1185">Reference proteome</keyword>
<name>A0A521DA98_9BACT</name>
<dbReference type="InterPro" id="IPR006680">
    <property type="entry name" value="Amidohydro-rel"/>
</dbReference>